<keyword evidence="6" id="KW-0560">Oxidoreductase</keyword>
<keyword evidence="15" id="KW-1185">Reference proteome</keyword>
<dbReference type="GO" id="GO:0016020">
    <property type="term" value="C:membrane"/>
    <property type="evidence" value="ECO:0007669"/>
    <property type="project" value="UniProtKB-SubCell"/>
</dbReference>
<dbReference type="PRINTS" id="PR00080">
    <property type="entry name" value="SDRFAMILY"/>
</dbReference>
<dbReference type="Proteomes" id="UP000076837">
    <property type="component" value="Unassembled WGS sequence"/>
</dbReference>
<evidence type="ECO:0000256" key="8">
    <source>
        <dbReference type="ARBA" id="ARBA00023136"/>
    </source>
</evidence>
<comment type="similarity">
    <text evidence="2 12">Belongs to the short-chain dehydrogenases/reductases (SDR) family.</text>
</comment>
<evidence type="ECO:0000256" key="4">
    <source>
        <dbReference type="ARBA" id="ARBA00022857"/>
    </source>
</evidence>
<dbReference type="STRING" id="5454.A0A163LX64"/>
<dbReference type="PROSITE" id="PS00061">
    <property type="entry name" value="ADH_SHORT"/>
    <property type="match status" value="1"/>
</dbReference>
<evidence type="ECO:0000256" key="1">
    <source>
        <dbReference type="ARBA" id="ARBA00004141"/>
    </source>
</evidence>
<evidence type="ECO:0000259" key="13">
    <source>
        <dbReference type="SMART" id="SM00822"/>
    </source>
</evidence>
<dbReference type="Pfam" id="PF00106">
    <property type="entry name" value="adh_short"/>
    <property type="match status" value="1"/>
</dbReference>
<protein>
    <recommendedName>
        <fullName evidence="10">Short-chain dehydrogenase/reductase 3</fullName>
    </recommendedName>
    <alternativeName>
        <fullName evidence="11">Retinal short-chain dehydrogenase/reductase 1</fullName>
    </alternativeName>
</protein>
<comment type="subcellular location">
    <subcellularLocation>
        <location evidence="1">Membrane</location>
        <topology evidence="1">Multi-pass membrane protein</topology>
    </subcellularLocation>
</comment>
<evidence type="ECO:0000256" key="2">
    <source>
        <dbReference type="ARBA" id="ARBA00006484"/>
    </source>
</evidence>
<dbReference type="SUPFAM" id="SSF51735">
    <property type="entry name" value="NAD(P)-binding Rossmann-fold domains"/>
    <property type="match status" value="1"/>
</dbReference>
<proteinExistence type="inferred from homology"/>
<dbReference type="InterPro" id="IPR036291">
    <property type="entry name" value="NAD(P)-bd_dom_sf"/>
</dbReference>
<accession>A0A163LX64</accession>
<feature type="domain" description="Ketoreductase" evidence="13">
    <location>
        <begin position="117"/>
        <end position="292"/>
    </location>
</feature>
<keyword evidence="8" id="KW-0472">Membrane</keyword>
<evidence type="ECO:0000313" key="15">
    <source>
        <dbReference type="Proteomes" id="UP000076837"/>
    </source>
</evidence>
<evidence type="ECO:0000256" key="9">
    <source>
        <dbReference type="ARBA" id="ARBA00059620"/>
    </source>
</evidence>
<dbReference type="AlphaFoldDB" id="A0A163LX64"/>
<evidence type="ECO:0000256" key="6">
    <source>
        <dbReference type="ARBA" id="ARBA00023002"/>
    </source>
</evidence>
<organism evidence="14 15">
    <name type="scientific">Didymella rabiei</name>
    <name type="common">Chickpea ascochyta blight fungus</name>
    <name type="synonym">Mycosphaerella rabiei</name>
    <dbReference type="NCBI Taxonomy" id="5454"/>
    <lineage>
        <taxon>Eukaryota</taxon>
        <taxon>Fungi</taxon>
        <taxon>Dikarya</taxon>
        <taxon>Ascomycota</taxon>
        <taxon>Pezizomycotina</taxon>
        <taxon>Dothideomycetes</taxon>
        <taxon>Pleosporomycetidae</taxon>
        <taxon>Pleosporales</taxon>
        <taxon>Pleosporineae</taxon>
        <taxon>Didymellaceae</taxon>
        <taxon>Ascochyta</taxon>
    </lineage>
</organism>
<dbReference type="InterPro" id="IPR020904">
    <property type="entry name" value="Sc_DH/Rdtase_CS"/>
</dbReference>
<gene>
    <name evidence="14" type="ORF">ST47_g645</name>
</gene>
<dbReference type="InterPro" id="IPR002347">
    <property type="entry name" value="SDR_fam"/>
</dbReference>
<evidence type="ECO:0000256" key="11">
    <source>
        <dbReference type="ARBA" id="ARBA00082544"/>
    </source>
</evidence>
<dbReference type="PANTHER" id="PTHR24322:SF736">
    <property type="entry name" value="RETINOL DEHYDROGENASE 10"/>
    <property type="match status" value="1"/>
</dbReference>
<dbReference type="EMBL" id="JYNV01000029">
    <property type="protein sequence ID" value="KZM28203.1"/>
    <property type="molecule type" value="Genomic_DNA"/>
</dbReference>
<dbReference type="SMART" id="SM00822">
    <property type="entry name" value="PKS_KR"/>
    <property type="match status" value="1"/>
</dbReference>
<name>A0A163LX64_DIDRA</name>
<sequence>MLEHRQPSCIEAPTMSSAIKTVPFQPPKKSQRPRADAPWHQYLTIDLIWYVLGYTVFHPFVSWIVVLCLRAQYTKYEAPEMRIAIGWSIAMSAIGIFGIVSDRIAFGAHREVDLSEEVIVITGGVDGLGGLLAETYGMRNANVAVLDLKTVDKEEAEAKGVAYYQCDVGDAQQVEAAAAKIIKDLGPPTILINNAGIVHTKSILASTAAEVEQTFRVNTLSHFTTLRTFLPHMLAEGRGTVVTVSSVLGHLGAANLSAYCASKAALLALHQSLRAELEHTPGAEEIKTILVQPGQMSTKMFEHVHAPSKFFGPLVTPAEMAQGIIKLVERGESGEVALPLYSRYVQVLGCLPFGIQHIARRWSGLDTAVEVGRGKTKEVAEKK</sequence>
<keyword evidence="7" id="KW-0443">Lipid metabolism</keyword>
<reference evidence="14 15" key="1">
    <citation type="journal article" date="2016" name="Sci. Rep.">
        <title>Draft genome sequencing and secretome analysis of fungal phytopathogen Ascochyta rabiei provides insight into the necrotrophic effector repertoire.</title>
        <authorList>
            <person name="Verma S."/>
            <person name="Gazara R.K."/>
            <person name="Nizam S."/>
            <person name="Parween S."/>
            <person name="Chattopadhyay D."/>
            <person name="Verma P.K."/>
        </authorList>
    </citation>
    <scope>NUCLEOTIDE SEQUENCE [LARGE SCALE GENOMIC DNA]</scope>
    <source>
        <strain evidence="14 15">ArDII</strain>
    </source>
</reference>
<dbReference type="GO" id="GO:0052650">
    <property type="term" value="F:all-trans-retinol dehydrogenase (NADP+) activity"/>
    <property type="evidence" value="ECO:0007669"/>
    <property type="project" value="UniProtKB-ARBA"/>
</dbReference>
<evidence type="ECO:0000256" key="3">
    <source>
        <dbReference type="ARBA" id="ARBA00022692"/>
    </source>
</evidence>
<evidence type="ECO:0000256" key="10">
    <source>
        <dbReference type="ARBA" id="ARBA00068717"/>
    </source>
</evidence>
<evidence type="ECO:0000256" key="5">
    <source>
        <dbReference type="ARBA" id="ARBA00022989"/>
    </source>
</evidence>
<comment type="caution">
    <text evidence="14">The sequence shown here is derived from an EMBL/GenBank/DDBJ whole genome shotgun (WGS) entry which is preliminary data.</text>
</comment>
<evidence type="ECO:0000256" key="7">
    <source>
        <dbReference type="ARBA" id="ARBA00023098"/>
    </source>
</evidence>
<dbReference type="PANTHER" id="PTHR24322">
    <property type="entry name" value="PKSB"/>
    <property type="match status" value="1"/>
</dbReference>
<dbReference type="Gene3D" id="3.40.50.720">
    <property type="entry name" value="NAD(P)-binding Rossmann-like Domain"/>
    <property type="match status" value="1"/>
</dbReference>
<evidence type="ECO:0000256" key="12">
    <source>
        <dbReference type="RuleBase" id="RU000363"/>
    </source>
</evidence>
<dbReference type="FunFam" id="3.40.50.720:FF:000131">
    <property type="entry name" value="Short-chain dehydrogenase/reductase 3"/>
    <property type="match status" value="1"/>
</dbReference>
<dbReference type="InterPro" id="IPR057326">
    <property type="entry name" value="KR_dom"/>
</dbReference>
<keyword evidence="3" id="KW-0812">Transmembrane</keyword>
<keyword evidence="5" id="KW-1133">Transmembrane helix</keyword>
<comment type="function">
    <text evidence="9">Catalyzes the reduction of all-trans-retinal to all-trans-retinol in the presence of NADPH.</text>
</comment>
<evidence type="ECO:0000313" key="14">
    <source>
        <dbReference type="EMBL" id="KZM28203.1"/>
    </source>
</evidence>
<keyword evidence="4" id="KW-0521">NADP</keyword>
<dbReference type="PRINTS" id="PR00081">
    <property type="entry name" value="GDHRDH"/>
</dbReference>
<dbReference type="OrthoDB" id="5840532at2759"/>